<accession>A0ABX7APN1</accession>
<feature type="coiled-coil region" evidence="1">
    <location>
        <begin position="311"/>
        <end position="417"/>
    </location>
</feature>
<protein>
    <submittedName>
        <fullName evidence="2">Uncharacterized protein</fullName>
    </submittedName>
</protein>
<gene>
    <name evidence="2" type="ORF">FJQ98_16665</name>
</gene>
<keyword evidence="1" id="KW-0175">Coiled coil</keyword>
<evidence type="ECO:0000313" key="3">
    <source>
        <dbReference type="Proteomes" id="UP000596049"/>
    </source>
</evidence>
<proteinExistence type="predicted"/>
<reference evidence="2 3" key="1">
    <citation type="submission" date="2020-01" db="EMBL/GenBank/DDBJ databases">
        <authorList>
            <person name="Liu G."/>
            <person name="Liu B."/>
        </authorList>
    </citation>
    <scope>NUCLEOTIDE SEQUENCE [LARGE SCALE GENOMIC DNA]</scope>
    <source>
        <strain evidence="2 3">FJAT-51161</strain>
    </source>
</reference>
<sequence>MTKKRQLLTSSIIEISSKDDVSREIVMLVHKLDTTNANGLDFKENYTETYMNSLINKPVVTKYFDKIEDLGTHEQIVDDDGNIVGLETIAIGTIKEVWIDKVEDDEDVKALYAKADLWNYKYPEIIACVEKLFNEDNADSSVEVEIYAYEDNPTQDYRVAKEYTYLSNCLLGSSISPADSDAGVISIAQREIAMAVKNDLQKIKNEQKGVNKLAEKELFNKGYKTKFHIEISELSHDDIRQQIYNFINPVNPTTEERSYKYWIREVFQTYVIVEEWNDSNKLYKIDYSLNDDTVVLSSDYQQVEITYQVVGTNINGELNKLQTELNSTKEELSKMDKTNEAKVVELQNKIEELEAKVVELNSTVVEQQEAKTALESQVTELNSTVEKLGKYKEQVETAEKEAKLTELSSRYEKLLSEETFKTTEVQEALQSLDAQKLNEIVVNEVAKSKSITEVNSITTKDIIVNAKQGENLIPQTILQKYEIK</sequence>
<dbReference type="Proteomes" id="UP000596049">
    <property type="component" value="Chromosome"/>
</dbReference>
<dbReference type="EMBL" id="CP067341">
    <property type="protein sequence ID" value="QQP10878.1"/>
    <property type="molecule type" value="Genomic_DNA"/>
</dbReference>
<evidence type="ECO:0000313" key="2">
    <source>
        <dbReference type="EMBL" id="QQP10878.1"/>
    </source>
</evidence>
<organism evidence="2 3">
    <name type="scientific">Lysinibacillus agricola</name>
    <dbReference type="NCBI Taxonomy" id="2590012"/>
    <lineage>
        <taxon>Bacteria</taxon>
        <taxon>Bacillati</taxon>
        <taxon>Bacillota</taxon>
        <taxon>Bacilli</taxon>
        <taxon>Bacillales</taxon>
        <taxon>Bacillaceae</taxon>
        <taxon>Lysinibacillus</taxon>
    </lineage>
</organism>
<name>A0ABX7APN1_9BACI</name>
<keyword evidence="3" id="KW-1185">Reference proteome</keyword>
<dbReference type="RefSeq" id="WP_053595662.1">
    <property type="nucleotide sequence ID" value="NZ_CP067341.1"/>
</dbReference>
<dbReference type="Gene3D" id="1.20.5.1700">
    <property type="match status" value="1"/>
</dbReference>
<evidence type="ECO:0000256" key="1">
    <source>
        <dbReference type="SAM" id="Coils"/>
    </source>
</evidence>